<evidence type="ECO:0000313" key="2">
    <source>
        <dbReference type="Proteomes" id="UP000011864"/>
    </source>
</evidence>
<reference evidence="1 2" key="1">
    <citation type="journal article" date="2013" name="Genome Announc.">
        <title>Complete Genome Sequence of Glaciecola psychrophila Strain 170T.</title>
        <authorList>
            <person name="Yin J."/>
            <person name="Chen J."/>
            <person name="Liu G."/>
            <person name="Yu Y."/>
            <person name="Song L."/>
            <person name="Wang X."/>
            <person name="Qu X."/>
        </authorList>
    </citation>
    <scope>NUCLEOTIDE SEQUENCE [LARGE SCALE GENOMIC DNA]</scope>
    <source>
        <strain evidence="1 2">170</strain>
    </source>
</reference>
<dbReference type="GO" id="GO:0016855">
    <property type="term" value="F:racemase and epimerase activity, acting on amino acids and derivatives"/>
    <property type="evidence" value="ECO:0007669"/>
    <property type="project" value="InterPro"/>
</dbReference>
<gene>
    <name evidence="1" type="ORF">C427_1817</name>
</gene>
<protein>
    <submittedName>
        <fullName evidence="1">Uncharacterized protein</fullName>
    </submittedName>
</protein>
<sequence length="73" mass="8271">MLGIVDKNSYSQLLHVIQNLMQRGAQEFILACIKIGLSVHENDTTSTLYDTTRIHALVAAESKKFHFISFSFQ</sequence>
<dbReference type="Proteomes" id="UP000011864">
    <property type="component" value="Chromosome"/>
</dbReference>
<evidence type="ECO:0000313" key="1">
    <source>
        <dbReference type="EMBL" id="AGH43926.1"/>
    </source>
</evidence>
<dbReference type="KEGG" id="gps:C427_1817"/>
<organism evidence="1 2">
    <name type="scientific">Paraglaciecola psychrophila 170</name>
    <dbReference type="NCBI Taxonomy" id="1129794"/>
    <lineage>
        <taxon>Bacteria</taxon>
        <taxon>Pseudomonadati</taxon>
        <taxon>Pseudomonadota</taxon>
        <taxon>Gammaproteobacteria</taxon>
        <taxon>Alteromonadales</taxon>
        <taxon>Alteromonadaceae</taxon>
        <taxon>Paraglaciecola</taxon>
    </lineage>
</organism>
<dbReference type="PATRIC" id="fig|1129794.4.peg.1801"/>
<dbReference type="AlphaFoldDB" id="K6ZN27"/>
<dbReference type="eggNOG" id="COG1794">
    <property type="taxonomic scope" value="Bacteria"/>
</dbReference>
<dbReference type="InterPro" id="IPR001920">
    <property type="entry name" value="Asp/Glu_race"/>
</dbReference>
<name>K6ZN27_9ALTE</name>
<dbReference type="HOGENOM" id="CLU_2701452_0_0_6"/>
<proteinExistence type="predicted"/>
<dbReference type="SUPFAM" id="SSF53681">
    <property type="entry name" value="Aspartate/glutamate racemase"/>
    <property type="match status" value="1"/>
</dbReference>
<accession>K6ZN27</accession>
<dbReference type="EMBL" id="CP003837">
    <property type="protein sequence ID" value="AGH43926.1"/>
    <property type="molecule type" value="Genomic_DNA"/>
</dbReference>
<keyword evidence="2" id="KW-1185">Reference proteome</keyword>
<dbReference type="STRING" id="1129794.C427_1817"/>